<dbReference type="OrthoDB" id="348005at2759"/>
<name>A0A9N9XN89_PHYSR</name>
<dbReference type="InterPro" id="IPR007052">
    <property type="entry name" value="CS_dom"/>
</dbReference>
<keyword evidence="1" id="KW-0175">Coiled coil</keyword>
<dbReference type="InterPro" id="IPR008978">
    <property type="entry name" value="HSP20-like_chaperone"/>
</dbReference>
<protein>
    <recommendedName>
        <fullName evidence="3">CS domain-containing protein</fullName>
    </recommendedName>
</protein>
<dbReference type="SUPFAM" id="SSF49764">
    <property type="entry name" value="HSP20-like chaperones"/>
    <property type="match status" value="1"/>
</dbReference>
<dbReference type="EMBL" id="OU900095">
    <property type="protein sequence ID" value="CAG9858514.1"/>
    <property type="molecule type" value="Genomic_DNA"/>
</dbReference>
<dbReference type="SUPFAM" id="SSF48452">
    <property type="entry name" value="TPR-like"/>
    <property type="match status" value="1"/>
</dbReference>
<feature type="compositionally biased region" description="Acidic residues" evidence="2">
    <location>
        <begin position="506"/>
        <end position="517"/>
    </location>
</feature>
<accession>A0A9N9XN89</accession>
<feature type="domain" description="CS" evidence="3">
    <location>
        <begin position="3"/>
        <end position="89"/>
    </location>
</feature>
<dbReference type="GO" id="GO:0036159">
    <property type="term" value="P:inner dynein arm assembly"/>
    <property type="evidence" value="ECO:0007669"/>
    <property type="project" value="TreeGrafter"/>
</dbReference>
<sequence>MPIIIKDAKWKQTATDVVITAPMPLKNARGSKVDVLISARFVKASFEQYYFEAVLFSPIDESTSKCILTESSVVFELKKRQQEEWASLEPNVSKQEKLELKRRFLEESFKNVQEQAKRRDDRKHVLKRAAVKKQIDLDSETRQNITNIRKMEEQKALGDLEEFKKRMSNKLRSKVTERKAIKAAPTQQAKPPQEVPKTRRSATVEIDFTPRQLPTPCRESKLEEEHEFLAQQAKARRSVGFVSEDIRPEERNPQFVKAKGDEFMRNKNYLGAISAYSYGIRLSKNFVDLYVARSEAQLAQGNCWRAAEDCSRALELLQPICEANLYERATCIGRRGEALCRLGMRKEGLDELRFCLKLLELEHYKEVLEREEVLYEEQLEKQAEEERKKKEAEERKAKLKEEEVKKKKENVMKQNSDVKVVNSTSEEGNKIKIRELDVEKKIEELDDEKSSGINKGGINKCDVMYGEKNDITKLGENSESSEIEINGGSNVDLVNDECTPSSDEKNYEDEKEITDPEENNKEKSACSILCSTESLHEDRNNKILQNN</sequence>
<feature type="compositionally biased region" description="Low complexity" evidence="2">
    <location>
        <begin position="475"/>
        <end position="490"/>
    </location>
</feature>
<evidence type="ECO:0000256" key="1">
    <source>
        <dbReference type="SAM" id="Coils"/>
    </source>
</evidence>
<keyword evidence="5" id="KW-1185">Reference proteome</keyword>
<reference evidence="4" key="1">
    <citation type="submission" date="2022-01" db="EMBL/GenBank/DDBJ databases">
        <authorList>
            <person name="King R."/>
        </authorList>
    </citation>
    <scope>NUCLEOTIDE SEQUENCE</scope>
</reference>
<dbReference type="InterPro" id="IPR011990">
    <property type="entry name" value="TPR-like_helical_dom_sf"/>
</dbReference>
<evidence type="ECO:0000313" key="5">
    <source>
        <dbReference type="Proteomes" id="UP001153712"/>
    </source>
</evidence>
<dbReference type="PROSITE" id="PS51203">
    <property type="entry name" value="CS"/>
    <property type="match status" value="1"/>
</dbReference>
<dbReference type="Gene3D" id="1.25.40.10">
    <property type="entry name" value="Tetratricopeptide repeat domain"/>
    <property type="match status" value="1"/>
</dbReference>
<dbReference type="AlphaFoldDB" id="A0A9N9XN89"/>
<dbReference type="Gene3D" id="2.60.40.790">
    <property type="match status" value="1"/>
</dbReference>
<dbReference type="PANTHER" id="PTHR46492:SF1">
    <property type="entry name" value="DYNEIN AXONEMAL ASSEMBLY FACTOR 4"/>
    <property type="match status" value="1"/>
</dbReference>
<proteinExistence type="predicted"/>
<dbReference type="GO" id="GO:0036158">
    <property type="term" value="P:outer dynein arm assembly"/>
    <property type="evidence" value="ECO:0007669"/>
    <property type="project" value="TreeGrafter"/>
</dbReference>
<dbReference type="Pfam" id="PF04969">
    <property type="entry name" value="CS"/>
    <property type="match status" value="1"/>
</dbReference>
<feature type="region of interest" description="Disordered" evidence="2">
    <location>
        <begin position="475"/>
        <end position="525"/>
    </location>
</feature>
<dbReference type="InterPro" id="IPR052004">
    <property type="entry name" value="Dynein_assembly_factor_4"/>
</dbReference>
<evidence type="ECO:0000313" key="4">
    <source>
        <dbReference type="EMBL" id="CAG9858514.1"/>
    </source>
</evidence>
<feature type="region of interest" description="Disordered" evidence="2">
    <location>
        <begin position="168"/>
        <end position="200"/>
    </location>
</feature>
<organism evidence="4 5">
    <name type="scientific">Phyllotreta striolata</name>
    <name type="common">Striped flea beetle</name>
    <name type="synonym">Crioceris striolata</name>
    <dbReference type="NCBI Taxonomy" id="444603"/>
    <lineage>
        <taxon>Eukaryota</taxon>
        <taxon>Metazoa</taxon>
        <taxon>Ecdysozoa</taxon>
        <taxon>Arthropoda</taxon>
        <taxon>Hexapoda</taxon>
        <taxon>Insecta</taxon>
        <taxon>Pterygota</taxon>
        <taxon>Neoptera</taxon>
        <taxon>Endopterygota</taxon>
        <taxon>Coleoptera</taxon>
        <taxon>Polyphaga</taxon>
        <taxon>Cucujiformia</taxon>
        <taxon>Chrysomeloidea</taxon>
        <taxon>Chrysomelidae</taxon>
        <taxon>Galerucinae</taxon>
        <taxon>Alticini</taxon>
        <taxon>Phyllotreta</taxon>
    </lineage>
</organism>
<evidence type="ECO:0000256" key="2">
    <source>
        <dbReference type="SAM" id="MobiDB-lite"/>
    </source>
</evidence>
<evidence type="ECO:0000259" key="3">
    <source>
        <dbReference type="PROSITE" id="PS51203"/>
    </source>
</evidence>
<gene>
    <name evidence="4" type="ORF">PHYEVI_LOCUS4903</name>
</gene>
<feature type="coiled-coil region" evidence="1">
    <location>
        <begin position="361"/>
        <end position="417"/>
    </location>
</feature>
<dbReference type="GO" id="GO:0003341">
    <property type="term" value="P:cilium movement"/>
    <property type="evidence" value="ECO:0007669"/>
    <property type="project" value="TreeGrafter"/>
</dbReference>
<dbReference type="Proteomes" id="UP001153712">
    <property type="component" value="Chromosome 2"/>
</dbReference>
<dbReference type="PANTHER" id="PTHR46492">
    <property type="entry name" value="DYNEIN ASSEMBLY FACTOR 4, AXONEMAL"/>
    <property type="match status" value="1"/>
</dbReference>